<evidence type="ECO:0000256" key="10">
    <source>
        <dbReference type="ARBA" id="ARBA00023316"/>
    </source>
</evidence>
<evidence type="ECO:0000256" key="12">
    <source>
        <dbReference type="ARBA" id="ARBA00024056"/>
    </source>
</evidence>
<keyword evidence="4" id="KW-0325">Glycoprotein</keyword>
<keyword evidence="4" id="KW-0336">GPI-anchor</keyword>
<keyword evidence="10" id="KW-0961">Cell wall biogenesis/degradation</keyword>
<keyword evidence="14" id="KW-0732">Signal</keyword>
<evidence type="ECO:0000259" key="15">
    <source>
        <dbReference type="PROSITE" id="PS51677"/>
    </source>
</evidence>
<evidence type="ECO:0000256" key="2">
    <source>
        <dbReference type="ARBA" id="ARBA00004609"/>
    </source>
</evidence>
<dbReference type="OrthoDB" id="407355at2759"/>
<dbReference type="PANTHER" id="PTHR10587">
    <property type="entry name" value="GLYCOSYL TRANSFERASE-RELATED"/>
    <property type="match status" value="1"/>
</dbReference>
<dbReference type="AlphaFoldDB" id="A0A9P7RV15"/>
<dbReference type="GO" id="GO:0005886">
    <property type="term" value="C:plasma membrane"/>
    <property type="evidence" value="ECO:0007669"/>
    <property type="project" value="UniProtKB-SubCell"/>
</dbReference>
<dbReference type="GO" id="GO:0098552">
    <property type="term" value="C:side of membrane"/>
    <property type="evidence" value="ECO:0007669"/>
    <property type="project" value="UniProtKB-KW"/>
</dbReference>
<evidence type="ECO:0000256" key="7">
    <source>
        <dbReference type="ARBA" id="ARBA00023277"/>
    </source>
</evidence>
<dbReference type="GO" id="GO:0000272">
    <property type="term" value="P:polysaccharide catabolic process"/>
    <property type="evidence" value="ECO:0007669"/>
    <property type="project" value="UniProtKB-KW"/>
</dbReference>
<evidence type="ECO:0000256" key="5">
    <source>
        <dbReference type="ARBA" id="ARBA00023024"/>
    </source>
</evidence>
<dbReference type="InterPro" id="IPR011330">
    <property type="entry name" value="Glyco_hydro/deAcase_b/a-brl"/>
</dbReference>
<reference evidence="16" key="1">
    <citation type="journal article" date="2021" name="Genome Biol. Evol.">
        <title>The assembled and annotated genome of the fairy-ring fungus Marasmius oreades.</title>
        <authorList>
            <person name="Hiltunen M."/>
            <person name="Ament-Velasquez S.L."/>
            <person name="Johannesson H."/>
        </authorList>
    </citation>
    <scope>NUCLEOTIDE SEQUENCE</scope>
    <source>
        <strain evidence="16">03SP1</strain>
    </source>
</reference>
<dbReference type="SUPFAM" id="SSF88713">
    <property type="entry name" value="Glycoside hydrolase/deacetylase"/>
    <property type="match status" value="1"/>
</dbReference>
<feature type="domain" description="NodB homology" evidence="15">
    <location>
        <begin position="127"/>
        <end position="196"/>
    </location>
</feature>
<evidence type="ECO:0000313" key="17">
    <source>
        <dbReference type="Proteomes" id="UP001049176"/>
    </source>
</evidence>
<evidence type="ECO:0000256" key="9">
    <source>
        <dbReference type="ARBA" id="ARBA00023288"/>
    </source>
</evidence>
<dbReference type="Pfam" id="PF01522">
    <property type="entry name" value="Polysacc_deac_1"/>
    <property type="match status" value="1"/>
</dbReference>
<evidence type="ECO:0000256" key="3">
    <source>
        <dbReference type="ARBA" id="ARBA00022475"/>
    </source>
</evidence>
<dbReference type="InterPro" id="IPR050248">
    <property type="entry name" value="Polysacc_deacetylase_ArnD"/>
</dbReference>
<keyword evidence="6" id="KW-0472">Membrane</keyword>
<dbReference type="GO" id="GO:0009272">
    <property type="term" value="P:fungal-type cell wall biogenesis"/>
    <property type="evidence" value="ECO:0007669"/>
    <property type="project" value="UniProtKB-ARBA"/>
</dbReference>
<proteinExistence type="predicted"/>
<sequence>MRTSTLLSLLPLLLTQVFAQDRTNEQGESKITDPLQECTAYSYPSVVNNLSKFPKVWDAAKLLPDDSVGQATWNSMKDSIPNTPPKGTIDGNFSQFTPTYSTSDPDCWWTYKQCVSPSDIANVPEPLTVGYGFDDGPNCSHNAFYDFLQQQDQKATMFFIGSNVMNWPLEAQRGVADGHEICVRELLTLVLSITAV</sequence>
<dbReference type="PANTHER" id="PTHR10587:SF98">
    <property type="entry name" value="CHITIN DEACETYLASE"/>
    <property type="match status" value="1"/>
</dbReference>
<dbReference type="RefSeq" id="XP_043006665.1">
    <property type="nucleotide sequence ID" value="XM_043156853.1"/>
</dbReference>
<keyword evidence="17" id="KW-1185">Reference proteome</keyword>
<feature type="signal peptide" evidence="14">
    <location>
        <begin position="1"/>
        <end position="19"/>
    </location>
</feature>
<feature type="chain" id="PRO_5040388532" description="chitin deacetylase" evidence="14">
    <location>
        <begin position="20"/>
        <end position="196"/>
    </location>
</feature>
<keyword evidence="8" id="KW-0170">Cobalt</keyword>
<evidence type="ECO:0000313" key="16">
    <source>
        <dbReference type="EMBL" id="KAG7090195.1"/>
    </source>
</evidence>
<dbReference type="GO" id="GO:0004099">
    <property type="term" value="F:chitin deacetylase activity"/>
    <property type="evidence" value="ECO:0007669"/>
    <property type="project" value="UniProtKB-EC"/>
</dbReference>
<comment type="caution">
    <text evidence="16">The sequence shown here is derived from an EMBL/GenBank/DDBJ whole genome shotgun (WGS) entry which is preliminary data.</text>
</comment>
<name>A0A9P7RV15_9AGAR</name>
<keyword evidence="11" id="KW-0624">Polysaccharide degradation</keyword>
<evidence type="ECO:0000256" key="1">
    <source>
        <dbReference type="ARBA" id="ARBA00001941"/>
    </source>
</evidence>
<accession>A0A9P7RV15</accession>
<keyword evidence="3" id="KW-1003">Cell membrane</keyword>
<dbReference type="EC" id="3.5.1.41" evidence="12"/>
<dbReference type="GO" id="GO:0071555">
    <property type="term" value="P:cell wall organization"/>
    <property type="evidence" value="ECO:0007669"/>
    <property type="project" value="UniProtKB-KW"/>
</dbReference>
<keyword evidence="5" id="KW-0146">Chitin degradation</keyword>
<comment type="cofactor">
    <cofactor evidence="1">
        <name>Co(2+)</name>
        <dbReference type="ChEBI" id="CHEBI:48828"/>
    </cofactor>
</comment>
<dbReference type="GO" id="GO:0006032">
    <property type="term" value="P:chitin catabolic process"/>
    <property type="evidence" value="ECO:0007669"/>
    <property type="project" value="UniProtKB-KW"/>
</dbReference>
<dbReference type="GeneID" id="66080874"/>
<organism evidence="16 17">
    <name type="scientific">Marasmius oreades</name>
    <name type="common">fairy-ring Marasmius</name>
    <dbReference type="NCBI Taxonomy" id="181124"/>
    <lineage>
        <taxon>Eukaryota</taxon>
        <taxon>Fungi</taxon>
        <taxon>Dikarya</taxon>
        <taxon>Basidiomycota</taxon>
        <taxon>Agaricomycotina</taxon>
        <taxon>Agaricomycetes</taxon>
        <taxon>Agaricomycetidae</taxon>
        <taxon>Agaricales</taxon>
        <taxon>Marasmiineae</taxon>
        <taxon>Marasmiaceae</taxon>
        <taxon>Marasmius</taxon>
    </lineage>
</organism>
<dbReference type="Gene3D" id="3.20.20.370">
    <property type="entry name" value="Glycoside hydrolase/deacetylase"/>
    <property type="match status" value="1"/>
</dbReference>
<evidence type="ECO:0000256" key="4">
    <source>
        <dbReference type="ARBA" id="ARBA00022622"/>
    </source>
</evidence>
<keyword evidence="7" id="KW-0119">Carbohydrate metabolism</keyword>
<comment type="subcellular location">
    <subcellularLocation>
        <location evidence="2">Cell membrane</location>
        <topology evidence="2">Lipid-anchor</topology>
        <topology evidence="2">GPI-anchor</topology>
    </subcellularLocation>
</comment>
<evidence type="ECO:0000256" key="6">
    <source>
        <dbReference type="ARBA" id="ARBA00023136"/>
    </source>
</evidence>
<protein>
    <recommendedName>
        <fullName evidence="12">chitin deacetylase</fullName>
        <ecNumber evidence="12">3.5.1.41</ecNumber>
    </recommendedName>
</protein>
<evidence type="ECO:0000256" key="8">
    <source>
        <dbReference type="ARBA" id="ARBA00023285"/>
    </source>
</evidence>
<dbReference type="EMBL" id="CM032187">
    <property type="protein sequence ID" value="KAG7090195.1"/>
    <property type="molecule type" value="Genomic_DNA"/>
</dbReference>
<dbReference type="Proteomes" id="UP001049176">
    <property type="component" value="Chromosome 7"/>
</dbReference>
<evidence type="ECO:0000256" key="13">
    <source>
        <dbReference type="ARBA" id="ARBA00048494"/>
    </source>
</evidence>
<dbReference type="InterPro" id="IPR002509">
    <property type="entry name" value="NODB_dom"/>
</dbReference>
<comment type="catalytic activity">
    <reaction evidence="13">
        <text>[(1-&gt;4)-N-acetyl-beta-D-glucosaminyl](n) + n H2O = chitosan + n acetate</text>
        <dbReference type="Rhea" id="RHEA:10464"/>
        <dbReference type="Rhea" id="RHEA-COMP:9593"/>
        <dbReference type="Rhea" id="RHEA-COMP:9597"/>
        <dbReference type="ChEBI" id="CHEBI:15377"/>
        <dbReference type="ChEBI" id="CHEBI:17029"/>
        <dbReference type="ChEBI" id="CHEBI:30089"/>
        <dbReference type="ChEBI" id="CHEBI:57704"/>
        <dbReference type="EC" id="3.5.1.41"/>
    </reaction>
    <physiologicalReaction direction="left-to-right" evidence="13">
        <dbReference type="Rhea" id="RHEA:10465"/>
    </physiologicalReaction>
</comment>
<evidence type="ECO:0000256" key="11">
    <source>
        <dbReference type="ARBA" id="ARBA00023326"/>
    </source>
</evidence>
<dbReference type="KEGG" id="more:E1B28_011799"/>
<dbReference type="PROSITE" id="PS51677">
    <property type="entry name" value="NODB"/>
    <property type="match status" value="1"/>
</dbReference>
<evidence type="ECO:0000256" key="14">
    <source>
        <dbReference type="SAM" id="SignalP"/>
    </source>
</evidence>
<gene>
    <name evidence="16" type="ORF">E1B28_011799</name>
</gene>
<keyword evidence="9" id="KW-0449">Lipoprotein</keyword>